<dbReference type="SUPFAM" id="SSF53850">
    <property type="entry name" value="Periplasmic binding protein-like II"/>
    <property type="match status" value="1"/>
</dbReference>
<dbReference type="Gene3D" id="3.40.190.10">
    <property type="entry name" value="Periplasmic binding protein-like II"/>
    <property type="match status" value="2"/>
</dbReference>
<sequence length="442" mass="48401">MWAAIVTFLRTWGLIVLLVAGGLGIAYRFVAPPPPQMLRIATGPGADSAYARATRRYAEALRAEDFTVELVESQGSVENLAMLRQRRVDFALVQGGVAGTMPVAAQGRVASARQEVALVSLGSVFFEPAWVFVRRDAGRQRLQQLNGARIAMGPPGSGTRALALALLEVNAVEPDSFIASPFSGTDAADALLAGEVDAAIFVAAEPGPAISRLMAAGEQVELVDFETRAAAYARLLPYVTPVHLPRSGFSLALDLPAEDVVLLAPAASLIAPADVHPQLVSLFIRILQEEHRGRQSFAPEGRFPSALNQDLPLHRDAARWYESGPTFLQSWMPFWVAVTVERMWVLLIPLLTLALPLIRFAPPLYTWQMESRIWRYYDDMRGIEAELPAARDDAARDALLARINGLEGKIAKLSVPSAYGRQFYALRRDLDWLRDQVTQRPG</sequence>
<dbReference type="RefSeq" id="WP_168050398.1">
    <property type="nucleotide sequence ID" value="NZ_JAATJR010000004.1"/>
</dbReference>
<evidence type="ECO:0000256" key="1">
    <source>
        <dbReference type="SAM" id="Phobius"/>
    </source>
</evidence>
<keyword evidence="3" id="KW-1185">Reference proteome</keyword>
<dbReference type="Proteomes" id="UP000765160">
    <property type="component" value="Unassembled WGS sequence"/>
</dbReference>
<dbReference type="Pfam" id="PF16868">
    <property type="entry name" value="NMT1_3"/>
    <property type="match status" value="1"/>
</dbReference>
<keyword evidence="1" id="KW-0812">Transmembrane</keyword>
<name>A0ABX1F0I0_9PROT</name>
<keyword evidence="1" id="KW-1133">Transmembrane helix</keyword>
<comment type="caution">
    <text evidence="2">The sequence shown here is derived from an EMBL/GenBank/DDBJ whole genome shotgun (WGS) entry which is preliminary data.</text>
</comment>
<feature type="transmembrane region" description="Helical" evidence="1">
    <location>
        <begin position="12"/>
        <end position="30"/>
    </location>
</feature>
<accession>A0ABX1F0I0</accession>
<evidence type="ECO:0000313" key="2">
    <source>
        <dbReference type="EMBL" id="NKE45863.1"/>
    </source>
</evidence>
<keyword evidence="1" id="KW-0472">Membrane</keyword>
<protein>
    <submittedName>
        <fullName evidence="2">ABC transporter substrate-binding protein</fullName>
    </submittedName>
</protein>
<dbReference type="PANTHER" id="PTHR42941">
    <property type="entry name" value="SLL1037 PROTEIN"/>
    <property type="match status" value="1"/>
</dbReference>
<reference evidence="2 3" key="1">
    <citation type="submission" date="2020-03" db="EMBL/GenBank/DDBJ databases">
        <title>Roseomonas selenitidurans sp. nov. isolated from soil.</title>
        <authorList>
            <person name="Liu H."/>
        </authorList>
    </citation>
    <scope>NUCLEOTIDE SEQUENCE [LARGE SCALE GENOMIC DNA]</scope>
    <source>
        <strain evidence="2 3">JCM 15073</strain>
    </source>
</reference>
<proteinExistence type="predicted"/>
<dbReference type="EMBL" id="JAAVTX010000004">
    <property type="protein sequence ID" value="NKE45863.1"/>
    <property type="molecule type" value="Genomic_DNA"/>
</dbReference>
<evidence type="ECO:0000313" key="3">
    <source>
        <dbReference type="Proteomes" id="UP000765160"/>
    </source>
</evidence>
<dbReference type="PANTHER" id="PTHR42941:SF1">
    <property type="entry name" value="SLL1037 PROTEIN"/>
    <property type="match status" value="1"/>
</dbReference>
<gene>
    <name evidence="2" type="ORF">HB662_13815</name>
</gene>
<organism evidence="2 3">
    <name type="scientific">Falsiroseomonas frigidaquae</name>
    <dbReference type="NCBI Taxonomy" id="487318"/>
    <lineage>
        <taxon>Bacteria</taxon>
        <taxon>Pseudomonadati</taxon>
        <taxon>Pseudomonadota</taxon>
        <taxon>Alphaproteobacteria</taxon>
        <taxon>Acetobacterales</taxon>
        <taxon>Roseomonadaceae</taxon>
        <taxon>Falsiroseomonas</taxon>
    </lineage>
</organism>
<dbReference type="InterPro" id="IPR011852">
    <property type="entry name" value="TRAP_TAXI"/>
</dbReference>